<dbReference type="InterPro" id="IPR036388">
    <property type="entry name" value="WH-like_DNA-bd_sf"/>
</dbReference>
<evidence type="ECO:0000256" key="6">
    <source>
        <dbReference type="PROSITE-ProRule" id="PRU00169"/>
    </source>
</evidence>
<feature type="domain" description="OmpR/PhoB-type" evidence="9">
    <location>
        <begin position="136"/>
        <end position="236"/>
    </location>
</feature>
<dbReference type="PANTHER" id="PTHR48111">
    <property type="entry name" value="REGULATOR OF RPOS"/>
    <property type="match status" value="1"/>
</dbReference>
<dbReference type="SMART" id="SM00448">
    <property type="entry name" value="REC"/>
    <property type="match status" value="1"/>
</dbReference>
<evidence type="ECO:0000256" key="3">
    <source>
        <dbReference type="ARBA" id="ARBA00023015"/>
    </source>
</evidence>
<name>A0A1G8Z3V4_ACTMZ</name>
<evidence type="ECO:0000259" key="9">
    <source>
        <dbReference type="PROSITE" id="PS51755"/>
    </source>
</evidence>
<evidence type="ECO:0000256" key="1">
    <source>
        <dbReference type="ARBA" id="ARBA00022553"/>
    </source>
</evidence>
<accession>A0A1G8Z3V4</accession>
<evidence type="ECO:0000313" key="10">
    <source>
        <dbReference type="EMBL" id="SDK09683.1"/>
    </source>
</evidence>
<keyword evidence="5" id="KW-0804">Transcription</keyword>
<dbReference type="InterPro" id="IPR039420">
    <property type="entry name" value="WalR-like"/>
</dbReference>
<dbReference type="Gene3D" id="6.10.250.690">
    <property type="match status" value="1"/>
</dbReference>
<protein>
    <submittedName>
        <fullName evidence="10">DNA-binding response regulator, OmpR family, contains REC and winged-helix (WHTH) domain</fullName>
    </submittedName>
</protein>
<dbReference type="Proteomes" id="UP000199213">
    <property type="component" value="Unassembled WGS sequence"/>
</dbReference>
<keyword evidence="4 7" id="KW-0238">DNA-binding</keyword>
<dbReference type="Pfam" id="PF00072">
    <property type="entry name" value="Response_reg"/>
    <property type="match status" value="1"/>
</dbReference>
<feature type="modified residue" description="4-aspartylphosphate" evidence="6">
    <location>
        <position position="63"/>
    </location>
</feature>
<dbReference type="GO" id="GO:0005829">
    <property type="term" value="C:cytosol"/>
    <property type="evidence" value="ECO:0007669"/>
    <property type="project" value="TreeGrafter"/>
</dbReference>
<dbReference type="Gene3D" id="3.40.50.2300">
    <property type="match status" value="1"/>
</dbReference>
<proteinExistence type="predicted"/>
<gene>
    <name evidence="10" type="ORF">SAMN04487820_104216</name>
</gene>
<dbReference type="PROSITE" id="PS51755">
    <property type="entry name" value="OMPR_PHOB"/>
    <property type="match status" value="1"/>
</dbReference>
<reference evidence="11" key="1">
    <citation type="submission" date="2016-10" db="EMBL/GenBank/DDBJ databases">
        <authorList>
            <person name="Varghese N."/>
            <person name="Submissions S."/>
        </authorList>
    </citation>
    <scope>NUCLEOTIDE SEQUENCE [LARGE SCALE GENOMIC DNA]</scope>
    <source>
        <strain evidence="11">DSM 45460</strain>
    </source>
</reference>
<dbReference type="AlphaFoldDB" id="A0A1G8Z3V4"/>
<feature type="domain" description="Response regulatory" evidence="8">
    <location>
        <begin position="16"/>
        <end position="127"/>
    </location>
</feature>
<evidence type="ECO:0000256" key="2">
    <source>
        <dbReference type="ARBA" id="ARBA00023012"/>
    </source>
</evidence>
<dbReference type="GO" id="GO:0000976">
    <property type="term" value="F:transcription cis-regulatory region binding"/>
    <property type="evidence" value="ECO:0007669"/>
    <property type="project" value="TreeGrafter"/>
</dbReference>
<dbReference type="PROSITE" id="PS50110">
    <property type="entry name" value="RESPONSE_REGULATORY"/>
    <property type="match status" value="1"/>
</dbReference>
<dbReference type="Gene3D" id="1.10.10.10">
    <property type="entry name" value="Winged helix-like DNA-binding domain superfamily/Winged helix DNA-binding domain"/>
    <property type="match status" value="1"/>
</dbReference>
<dbReference type="EMBL" id="FNFM01000004">
    <property type="protein sequence ID" value="SDK09683.1"/>
    <property type="molecule type" value="Genomic_DNA"/>
</dbReference>
<evidence type="ECO:0000259" key="8">
    <source>
        <dbReference type="PROSITE" id="PS50110"/>
    </source>
</evidence>
<keyword evidence="1 6" id="KW-0597">Phosphoprotein</keyword>
<keyword evidence="3" id="KW-0805">Transcription regulation</keyword>
<dbReference type="Pfam" id="PF00486">
    <property type="entry name" value="Trans_reg_C"/>
    <property type="match status" value="1"/>
</dbReference>
<dbReference type="InterPro" id="IPR011006">
    <property type="entry name" value="CheY-like_superfamily"/>
</dbReference>
<keyword evidence="2" id="KW-0902">Two-component regulatory system</keyword>
<dbReference type="GO" id="GO:0000156">
    <property type="term" value="F:phosphorelay response regulator activity"/>
    <property type="evidence" value="ECO:0007669"/>
    <property type="project" value="TreeGrafter"/>
</dbReference>
<dbReference type="InterPro" id="IPR001867">
    <property type="entry name" value="OmpR/PhoB-type_DNA-bd"/>
</dbReference>
<evidence type="ECO:0000256" key="4">
    <source>
        <dbReference type="ARBA" id="ARBA00023125"/>
    </source>
</evidence>
<dbReference type="InterPro" id="IPR001789">
    <property type="entry name" value="Sig_transdc_resp-reg_receiver"/>
</dbReference>
<evidence type="ECO:0000313" key="11">
    <source>
        <dbReference type="Proteomes" id="UP000199213"/>
    </source>
</evidence>
<dbReference type="GO" id="GO:0032993">
    <property type="term" value="C:protein-DNA complex"/>
    <property type="evidence" value="ECO:0007669"/>
    <property type="project" value="TreeGrafter"/>
</dbReference>
<dbReference type="PANTHER" id="PTHR48111:SF1">
    <property type="entry name" value="TWO-COMPONENT RESPONSE REGULATOR ORR33"/>
    <property type="match status" value="1"/>
</dbReference>
<keyword evidence="11" id="KW-1185">Reference proteome</keyword>
<dbReference type="CDD" id="cd00383">
    <property type="entry name" value="trans_reg_C"/>
    <property type="match status" value="1"/>
</dbReference>
<dbReference type="SUPFAM" id="SSF52172">
    <property type="entry name" value="CheY-like"/>
    <property type="match status" value="1"/>
</dbReference>
<dbReference type="SMART" id="SM00862">
    <property type="entry name" value="Trans_reg_C"/>
    <property type="match status" value="1"/>
</dbReference>
<organism evidence="10 11">
    <name type="scientific">Actinopolyspora mzabensis</name>
    <dbReference type="NCBI Taxonomy" id="995066"/>
    <lineage>
        <taxon>Bacteria</taxon>
        <taxon>Bacillati</taxon>
        <taxon>Actinomycetota</taxon>
        <taxon>Actinomycetes</taxon>
        <taxon>Actinopolysporales</taxon>
        <taxon>Actinopolysporaceae</taxon>
        <taxon>Actinopolyspora</taxon>
    </lineage>
</organism>
<evidence type="ECO:0000256" key="7">
    <source>
        <dbReference type="PROSITE-ProRule" id="PRU01091"/>
    </source>
</evidence>
<sequence>MALMDSGQRNWELAMHLLVVEDEKDVAVALTNGLRRHGHAAVAVNTGNHALDAYHGVDLVLLDLDLQDMDGLEVCRNIRMACNIPIIAFTERSTESEKVMVLQAGSDDCLGKPYGFRELMARIDAVMRRVRSRSGKPFVVSGPLEIDLATREVRLNKELIELTRKEFDLLYYLASRPSAVISRQQLMAEIWGDPIVESAGTRISRTIDTHVSTLRGKLGSNDWIRTVRGVGFRFDTKQAPQPEVV</sequence>
<dbReference type="GO" id="GO:0006355">
    <property type="term" value="P:regulation of DNA-templated transcription"/>
    <property type="evidence" value="ECO:0007669"/>
    <property type="project" value="InterPro"/>
</dbReference>
<evidence type="ECO:0000256" key="5">
    <source>
        <dbReference type="ARBA" id="ARBA00023163"/>
    </source>
</evidence>
<feature type="DNA-binding region" description="OmpR/PhoB-type" evidence="7">
    <location>
        <begin position="136"/>
        <end position="236"/>
    </location>
</feature>